<comment type="caution">
    <text evidence="6">The sequence shown here is derived from an EMBL/GenBank/DDBJ whole genome shotgun (WGS) entry which is preliminary data.</text>
</comment>
<dbReference type="InterPro" id="IPR036388">
    <property type="entry name" value="WH-like_DNA-bd_sf"/>
</dbReference>
<evidence type="ECO:0000256" key="1">
    <source>
        <dbReference type="ARBA" id="ARBA00009437"/>
    </source>
</evidence>
<keyword evidence="7" id="KW-1185">Reference proteome</keyword>
<dbReference type="PANTHER" id="PTHR30126:SF96">
    <property type="entry name" value="TRANSCRIPTIONAL REGULATORY PROTEIN, LYSR FAMILY"/>
    <property type="match status" value="1"/>
</dbReference>
<dbReference type="CDD" id="cd05466">
    <property type="entry name" value="PBP2_LTTR_substrate"/>
    <property type="match status" value="1"/>
</dbReference>
<dbReference type="InterPro" id="IPR036390">
    <property type="entry name" value="WH_DNA-bd_sf"/>
</dbReference>
<name>A0ABW8SIG1_9CLOT</name>
<reference evidence="6 7" key="1">
    <citation type="submission" date="2024-11" db="EMBL/GenBank/DDBJ databases">
        <authorList>
            <person name="Heng Y.C."/>
            <person name="Lim A.C.H."/>
            <person name="Lee J.K.Y."/>
            <person name="Kittelmann S."/>
        </authorList>
    </citation>
    <scope>NUCLEOTIDE SEQUENCE [LARGE SCALE GENOMIC DNA]</scope>
    <source>
        <strain evidence="6 7">WILCCON 0269</strain>
    </source>
</reference>
<accession>A0ABW8SIG1</accession>
<proteinExistence type="inferred from homology"/>
<sequence>METLSYKYFLVAAEELNITRAARRLFISQQSLSQHIAKLENKYGVELFQRRHPMSLTYAGEQFVKKLTHIVDLERQITSEMQDIRADNCGRLVIGISYTRGRAILPDILPLYNDCYPRIEIRCAEGTSEVLEQKLLQGQIDIMVDSAPVNTLEIQTIDIMVDKLVIIVSDKILRKYCHDSYKYIISHSGDDMDITLFKNCPLLLLSSENHIRTIIDSHLRRKGVNPNVIMMSENVETLIALAMKGIGLTFCPQMLLPEQLVPGTETQRERSYIITLNDRSTDSTMILGYKKDRYLSTAAKNFISLMQQKFSKEME</sequence>
<evidence type="ECO:0000313" key="7">
    <source>
        <dbReference type="Proteomes" id="UP001623660"/>
    </source>
</evidence>
<dbReference type="SUPFAM" id="SSF53850">
    <property type="entry name" value="Periplasmic binding protein-like II"/>
    <property type="match status" value="1"/>
</dbReference>
<comment type="similarity">
    <text evidence="1">Belongs to the LysR transcriptional regulatory family.</text>
</comment>
<dbReference type="SUPFAM" id="SSF46785">
    <property type="entry name" value="Winged helix' DNA-binding domain"/>
    <property type="match status" value="1"/>
</dbReference>
<keyword evidence="2" id="KW-0805">Transcription regulation</keyword>
<dbReference type="Pfam" id="PF03466">
    <property type="entry name" value="LysR_substrate"/>
    <property type="match status" value="1"/>
</dbReference>
<dbReference type="PANTHER" id="PTHR30126">
    <property type="entry name" value="HTH-TYPE TRANSCRIPTIONAL REGULATOR"/>
    <property type="match status" value="1"/>
</dbReference>
<organism evidence="6 7">
    <name type="scientific">Candidatus Clostridium eludens</name>
    <dbReference type="NCBI Taxonomy" id="3381663"/>
    <lineage>
        <taxon>Bacteria</taxon>
        <taxon>Bacillati</taxon>
        <taxon>Bacillota</taxon>
        <taxon>Clostridia</taxon>
        <taxon>Eubacteriales</taxon>
        <taxon>Clostridiaceae</taxon>
        <taxon>Clostridium</taxon>
    </lineage>
</organism>
<dbReference type="Proteomes" id="UP001623660">
    <property type="component" value="Unassembled WGS sequence"/>
</dbReference>
<evidence type="ECO:0000259" key="5">
    <source>
        <dbReference type="PROSITE" id="PS50931"/>
    </source>
</evidence>
<dbReference type="Pfam" id="PF00126">
    <property type="entry name" value="HTH_1"/>
    <property type="match status" value="1"/>
</dbReference>
<feature type="domain" description="HTH lysR-type" evidence="5">
    <location>
        <begin position="1"/>
        <end position="57"/>
    </location>
</feature>
<dbReference type="InterPro" id="IPR005119">
    <property type="entry name" value="LysR_subst-bd"/>
</dbReference>
<evidence type="ECO:0000256" key="2">
    <source>
        <dbReference type="ARBA" id="ARBA00023015"/>
    </source>
</evidence>
<dbReference type="Gene3D" id="1.10.10.10">
    <property type="entry name" value="Winged helix-like DNA-binding domain superfamily/Winged helix DNA-binding domain"/>
    <property type="match status" value="1"/>
</dbReference>
<protein>
    <submittedName>
        <fullName evidence="6">LysR family transcriptional regulator</fullName>
    </submittedName>
</protein>
<gene>
    <name evidence="6" type="ORF">ACJDU8_05440</name>
</gene>
<dbReference type="RefSeq" id="WP_406791143.1">
    <property type="nucleotide sequence ID" value="NZ_JBJHZX010000006.1"/>
</dbReference>
<evidence type="ECO:0000256" key="3">
    <source>
        <dbReference type="ARBA" id="ARBA00023125"/>
    </source>
</evidence>
<keyword evidence="4" id="KW-0804">Transcription</keyword>
<evidence type="ECO:0000313" key="6">
    <source>
        <dbReference type="EMBL" id="MFL0195021.1"/>
    </source>
</evidence>
<dbReference type="PRINTS" id="PR00039">
    <property type="entry name" value="HTHLYSR"/>
</dbReference>
<keyword evidence="3" id="KW-0238">DNA-binding</keyword>
<dbReference type="EMBL" id="JBJHZX010000006">
    <property type="protein sequence ID" value="MFL0195021.1"/>
    <property type="molecule type" value="Genomic_DNA"/>
</dbReference>
<dbReference type="Gene3D" id="3.40.190.290">
    <property type="match status" value="1"/>
</dbReference>
<dbReference type="PROSITE" id="PS50931">
    <property type="entry name" value="HTH_LYSR"/>
    <property type="match status" value="1"/>
</dbReference>
<dbReference type="InterPro" id="IPR000847">
    <property type="entry name" value="LysR_HTH_N"/>
</dbReference>
<evidence type="ECO:0000256" key="4">
    <source>
        <dbReference type="ARBA" id="ARBA00023163"/>
    </source>
</evidence>